<name>A0A1S6HP66_9GAMM</name>
<proteinExistence type="inferred from homology"/>
<dbReference type="Gene3D" id="3.40.1580.20">
    <property type="entry name" value="Syd protein"/>
    <property type="match status" value="1"/>
</dbReference>
<dbReference type="Pfam" id="PF07348">
    <property type="entry name" value="Syd"/>
    <property type="match status" value="1"/>
</dbReference>
<keyword evidence="1 4" id="KW-1003">Cell membrane</keyword>
<dbReference type="InterPro" id="IPR038228">
    <property type="entry name" value="Syd_sf"/>
</dbReference>
<comment type="function">
    <text evidence="4">Interacts with the SecY protein in vivo. May bind preferentially to an uncomplexed state of SecY, thus functioning either as a chelating agent for excess SecY in the cell or as a regulatory factor that negatively controls the translocase function.</text>
</comment>
<evidence type="ECO:0000256" key="1">
    <source>
        <dbReference type="ARBA" id="ARBA00022475"/>
    </source>
</evidence>
<evidence type="ECO:0000313" key="6">
    <source>
        <dbReference type="Proteomes" id="UP000189545"/>
    </source>
</evidence>
<evidence type="ECO:0000256" key="2">
    <source>
        <dbReference type="ARBA" id="ARBA00022519"/>
    </source>
</evidence>
<dbReference type="OrthoDB" id="5599437at2"/>
<organism evidence="5 6">
    <name type="scientific">Shewanella psychrophila</name>
    <dbReference type="NCBI Taxonomy" id="225848"/>
    <lineage>
        <taxon>Bacteria</taxon>
        <taxon>Pseudomonadati</taxon>
        <taxon>Pseudomonadota</taxon>
        <taxon>Gammaproteobacteria</taxon>
        <taxon>Alteromonadales</taxon>
        <taxon>Shewanellaceae</taxon>
        <taxon>Shewanella</taxon>
    </lineage>
</organism>
<accession>A0A1S6HP66</accession>
<dbReference type="EMBL" id="CP014782">
    <property type="protein sequence ID" value="AQS37313.1"/>
    <property type="molecule type" value="Genomic_DNA"/>
</dbReference>
<dbReference type="RefSeq" id="WP_077752497.1">
    <property type="nucleotide sequence ID" value="NZ_CP014782.1"/>
</dbReference>
<dbReference type="Proteomes" id="UP000189545">
    <property type="component" value="Chromosome"/>
</dbReference>
<keyword evidence="3 4" id="KW-0472">Membrane</keyword>
<evidence type="ECO:0000256" key="4">
    <source>
        <dbReference type="HAMAP-Rule" id="MF_01104"/>
    </source>
</evidence>
<dbReference type="HAMAP" id="MF_01104">
    <property type="entry name" value="Syd"/>
    <property type="match status" value="1"/>
</dbReference>
<dbReference type="KEGG" id="spsw:Sps_02155"/>
<dbReference type="NCBIfam" id="NF003439">
    <property type="entry name" value="PRK04968.1"/>
    <property type="match status" value="1"/>
</dbReference>
<comment type="subcellular location">
    <subcellularLocation>
        <location evidence="4">Cell inner membrane</location>
        <topology evidence="4">Peripheral membrane protein</topology>
        <orientation evidence="4">Cytoplasmic side</orientation>
    </subcellularLocation>
    <text evidence="4">Loosely associated with the cytoplasmic side of the inner membrane, probably via SecY.</text>
</comment>
<evidence type="ECO:0000313" key="5">
    <source>
        <dbReference type="EMBL" id="AQS37313.1"/>
    </source>
</evidence>
<dbReference type="GO" id="GO:0009898">
    <property type="term" value="C:cytoplasmic side of plasma membrane"/>
    <property type="evidence" value="ECO:0007669"/>
    <property type="project" value="InterPro"/>
</dbReference>
<evidence type="ECO:0000256" key="3">
    <source>
        <dbReference type="ARBA" id="ARBA00023136"/>
    </source>
</evidence>
<reference evidence="5 6" key="1">
    <citation type="submission" date="2016-03" db="EMBL/GenBank/DDBJ databases">
        <title>Complete genome sequence of Shewanella psychrophila WP2, a deep sea bacterium isolated from west Pacific sediment.</title>
        <authorList>
            <person name="Xu G."/>
            <person name="Jian H."/>
        </authorList>
    </citation>
    <scope>NUCLEOTIDE SEQUENCE [LARGE SCALE GENOMIC DNA]</scope>
    <source>
        <strain evidence="5 6">WP2</strain>
    </source>
</reference>
<dbReference type="InterPro" id="IPR009948">
    <property type="entry name" value="Syd"/>
</dbReference>
<dbReference type="AlphaFoldDB" id="A0A1S6HP66"/>
<sequence length="221" mass="25384">MSSLPALDNFLKIYQLTYLEKLGESPRYYPRGEESLCIEGEFDTNNYDESNEELTVCWKPVKREKPGSFTNVETALDIELGTEIDVFFGEYFSAPLLFNCEWGEGELLQVWNQTDFEYLQQNIIGHLMMKKKLKQAPTWFIGVLGDGDKMLTVDNSDGSIWIEIPGEAPSEKLTNSLNEFIAQLTPRVAPPELHIEESMTELDHPGILNRIKLMWRNLRGK</sequence>
<dbReference type="STRING" id="225848.Sps_02155"/>
<protein>
    <recommendedName>
        <fullName evidence="4">Protein Syd</fullName>
    </recommendedName>
</protein>
<keyword evidence="2 4" id="KW-0997">Cell inner membrane</keyword>
<keyword evidence="6" id="KW-1185">Reference proteome</keyword>
<gene>
    <name evidence="4" type="primary">syd</name>
    <name evidence="5" type="ORF">Sps_02155</name>
</gene>
<dbReference type="CDD" id="cd16323">
    <property type="entry name" value="Syd"/>
    <property type="match status" value="1"/>
</dbReference>
<comment type="similarity">
    <text evidence="4">Belongs to the Syd family.</text>
</comment>